<gene>
    <name evidence="1" type="ORF">ARMSODRAFT_941715</name>
</gene>
<dbReference type="Proteomes" id="UP000218334">
    <property type="component" value="Unassembled WGS sequence"/>
</dbReference>
<accession>A0A2H3BJ61</accession>
<evidence type="ECO:0000313" key="2">
    <source>
        <dbReference type="Proteomes" id="UP000218334"/>
    </source>
</evidence>
<name>A0A2H3BJ61_9AGAR</name>
<reference evidence="2" key="1">
    <citation type="journal article" date="2017" name="Nat. Ecol. Evol.">
        <title>Genome expansion and lineage-specific genetic innovations in the forest pathogenic fungi Armillaria.</title>
        <authorList>
            <person name="Sipos G."/>
            <person name="Prasanna A.N."/>
            <person name="Walter M.C."/>
            <person name="O'Connor E."/>
            <person name="Balint B."/>
            <person name="Krizsan K."/>
            <person name="Kiss B."/>
            <person name="Hess J."/>
            <person name="Varga T."/>
            <person name="Slot J."/>
            <person name="Riley R."/>
            <person name="Boka B."/>
            <person name="Rigling D."/>
            <person name="Barry K."/>
            <person name="Lee J."/>
            <person name="Mihaltcheva S."/>
            <person name="LaButti K."/>
            <person name="Lipzen A."/>
            <person name="Waldron R."/>
            <person name="Moloney N.M."/>
            <person name="Sperisen C."/>
            <person name="Kredics L."/>
            <person name="Vagvoelgyi C."/>
            <person name="Patrignani A."/>
            <person name="Fitzpatrick D."/>
            <person name="Nagy I."/>
            <person name="Doyle S."/>
            <person name="Anderson J.B."/>
            <person name="Grigoriev I.V."/>
            <person name="Gueldener U."/>
            <person name="Muensterkoetter M."/>
            <person name="Nagy L.G."/>
        </authorList>
    </citation>
    <scope>NUCLEOTIDE SEQUENCE [LARGE SCALE GENOMIC DNA]</scope>
    <source>
        <strain evidence="2">28-4</strain>
    </source>
</reference>
<dbReference type="EMBL" id="KZ293455">
    <property type="protein sequence ID" value="PBK63893.1"/>
    <property type="molecule type" value="Genomic_DNA"/>
</dbReference>
<proteinExistence type="predicted"/>
<sequence length="174" mass="19302">MSPNIFAPPLLTSAASTMVAKGNILQWFFFWTATAVTIYAQIINGSLVVNSTTEVHLAYLDTGAPPHTSSYTTIFAVHDMVFTHLIFQRVMSVASSSGVRAVTIQRRPFPGSTPFTDEELNVTLTGGSGDEERDFEIEMRGHEIASFVDIFIQTTMPEDLHLPAFGQWPVYWIL</sequence>
<keyword evidence="2" id="KW-1185">Reference proteome</keyword>
<evidence type="ECO:0000313" key="1">
    <source>
        <dbReference type="EMBL" id="PBK63893.1"/>
    </source>
</evidence>
<protein>
    <submittedName>
        <fullName evidence="1">Uncharacterized protein</fullName>
    </submittedName>
</protein>
<organism evidence="1 2">
    <name type="scientific">Armillaria solidipes</name>
    <dbReference type="NCBI Taxonomy" id="1076256"/>
    <lineage>
        <taxon>Eukaryota</taxon>
        <taxon>Fungi</taxon>
        <taxon>Dikarya</taxon>
        <taxon>Basidiomycota</taxon>
        <taxon>Agaricomycotina</taxon>
        <taxon>Agaricomycetes</taxon>
        <taxon>Agaricomycetidae</taxon>
        <taxon>Agaricales</taxon>
        <taxon>Marasmiineae</taxon>
        <taxon>Physalacriaceae</taxon>
        <taxon>Armillaria</taxon>
    </lineage>
</organism>
<dbReference type="AlphaFoldDB" id="A0A2H3BJ61"/>